<feature type="non-terminal residue" evidence="1">
    <location>
        <position position="1"/>
    </location>
</feature>
<reference evidence="1" key="1">
    <citation type="submission" date="2023-03" db="EMBL/GenBank/DDBJ databases">
        <title>Massive genome expansion in bonnet fungi (Mycena s.s.) driven by repeated elements and novel gene families across ecological guilds.</title>
        <authorList>
            <consortium name="Lawrence Berkeley National Laboratory"/>
            <person name="Harder C.B."/>
            <person name="Miyauchi S."/>
            <person name="Viragh M."/>
            <person name="Kuo A."/>
            <person name="Thoen E."/>
            <person name="Andreopoulos B."/>
            <person name="Lu D."/>
            <person name="Skrede I."/>
            <person name="Drula E."/>
            <person name="Henrissat B."/>
            <person name="Morin E."/>
            <person name="Kohler A."/>
            <person name="Barry K."/>
            <person name="LaButti K."/>
            <person name="Morin E."/>
            <person name="Salamov A."/>
            <person name="Lipzen A."/>
            <person name="Mereny Z."/>
            <person name="Hegedus B."/>
            <person name="Baldrian P."/>
            <person name="Stursova M."/>
            <person name="Weitz H."/>
            <person name="Taylor A."/>
            <person name="Grigoriev I.V."/>
            <person name="Nagy L.G."/>
            <person name="Martin F."/>
            <person name="Kauserud H."/>
        </authorList>
    </citation>
    <scope>NUCLEOTIDE SEQUENCE</scope>
    <source>
        <strain evidence="1">CBHHK182m</strain>
    </source>
</reference>
<dbReference type="EMBL" id="JARKIB010000324">
    <property type="protein sequence ID" value="KAJ7714480.1"/>
    <property type="molecule type" value="Genomic_DNA"/>
</dbReference>
<dbReference type="AlphaFoldDB" id="A0AAD7H873"/>
<organism evidence="1 2">
    <name type="scientific">Mycena metata</name>
    <dbReference type="NCBI Taxonomy" id="1033252"/>
    <lineage>
        <taxon>Eukaryota</taxon>
        <taxon>Fungi</taxon>
        <taxon>Dikarya</taxon>
        <taxon>Basidiomycota</taxon>
        <taxon>Agaricomycotina</taxon>
        <taxon>Agaricomycetes</taxon>
        <taxon>Agaricomycetidae</taxon>
        <taxon>Agaricales</taxon>
        <taxon>Marasmiineae</taxon>
        <taxon>Mycenaceae</taxon>
        <taxon>Mycena</taxon>
    </lineage>
</organism>
<evidence type="ECO:0000313" key="2">
    <source>
        <dbReference type="Proteomes" id="UP001215598"/>
    </source>
</evidence>
<accession>A0AAD7H873</accession>
<comment type="caution">
    <text evidence="1">The sequence shown here is derived from an EMBL/GenBank/DDBJ whole genome shotgun (WGS) entry which is preliminary data.</text>
</comment>
<proteinExistence type="predicted"/>
<dbReference type="Proteomes" id="UP001215598">
    <property type="component" value="Unassembled WGS sequence"/>
</dbReference>
<protein>
    <submittedName>
        <fullName evidence="1">Uncharacterized protein</fullName>
    </submittedName>
</protein>
<name>A0AAD7H873_9AGAR</name>
<evidence type="ECO:0000313" key="1">
    <source>
        <dbReference type="EMBL" id="KAJ7714480.1"/>
    </source>
</evidence>
<keyword evidence="2" id="KW-1185">Reference proteome</keyword>
<sequence length="168" mass="18194">MQTAVLPGFFPLGYTSAWIQNVVGQWLDSRLSTFTFPMALCVPQSFTHITDFQGHVLDSIGNGNSIAGNRVVTGFPRNVPVSANQQWLFAPVSTPANNTFIIINGNSPFPFLSSVATGMVRLTQVATIATPVNFTVECLTANTSRIRDALFQSVLTAWPAQEGLQPHP</sequence>
<gene>
    <name evidence="1" type="ORF">B0H16DRAFT_1618578</name>
</gene>